<organism evidence="2 3">
    <name type="scientific">Brevibacterium salitolerans</name>
    <dbReference type="NCBI Taxonomy" id="1403566"/>
    <lineage>
        <taxon>Bacteria</taxon>
        <taxon>Bacillati</taxon>
        <taxon>Actinomycetota</taxon>
        <taxon>Actinomycetes</taxon>
        <taxon>Micrococcales</taxon>
        <taxon>Brevibacteriaceae</taxon>
        <taxon>Brevibacterium</taxon>
    </lineage>
</organism>
<dbReference type="InterPro" id="IPR001638">
    <property type="entry name" value="Solute-binding_3/MltF_N"/>
</dbReference>
<reference evidence="2 3" key="1">
    <citation type="journal article" date="2019" name="Int. J. Syst. Evol. Microbiol.">
        <title>The Global Catalogue of Microorganisms (GCM) 10K type strain sequencing project: providing services to taxonomists for standard genome sequencing and annotation.</title>
        <authorList>
            <consortium name="The Broad Institute Genomics Platform"/>
            <consortium name="The Broad Institute Genome Sequencing Center for Infectious Disease"/>
            <person name="Wu L."/>
            <person name="Ma J."/>
        </authorList>
    </citation>
    <scope>NUCLEOTIDE SEQUENCE [LARGE SCALE GENOMIC DNA]</scope>
    <source>
        <strain evidence="2 3">JCM 15900</strain>
    </source>
</reference>
<comment type="caution">
    <text evidence="2">The sequence shown here is derived from an EMBL/GenBank/DDBJ whole genome shotgun (WGS) entry which is preliminary data.</text>
</comment>
<dbReference type="RefSeq" id="WP_344335029.1">
    <property type="nucleotide sequence ID" value="NZ_BAAAPZ010000002.1"/>
</dbReference>
<dbReference type="EMBL" id="BAAAPZ010000002">
    <property type="protein sequence ID" value="GAA2090053.1"/>
    <property type="molecule type" value="Genomic_DNA"/>
</dbReference>
<dbReference type="SUPFAM" id="SSF53850">
    <property type="entry name" value="Periplasmic binding protein-like II"/>
    <property type="match status" value="1"/>
</dbReference>
<evidence type="ECO:0000259" key="1">
    <source>
        <dbReference type="Pfam" id="PF00497"/>
    </source>
</evidence>
<dbReference type="Gene3D" id="3.40.190.10">
    <property type="entry name" value="Periplasmic binding protein-like II"/>
    <property type="match status" value="1"/>
</dbReference>
<name>A0ABN3WCU5_9MICO</name>
<keyword evidence="3" id="KW-1185">Reference proteome</keyword>
<evidence type="ECO:0000313" key="3">
    <source>
        <dbReference type="Proteomes" id="UP001500984"/>
    </source>
</evidence>
<feature type="domain" description="Solute-binding protein family 3/N-terminal" evidence="1">
    <location>
        <begin position="37"/>
        <end position="120"/>
    </location>
</feature>
<dbReference type="Pfam" id="PF00497">
    <property type="entry name" value="SBP_bac_3"/>
    <property type="match status" value="1"/>
</dbReference>
<accession>A0ABN3WCU5</accession>
<sequence length="162" mass="17242">MIGQRTLAVVLAALGTAGCSVPADPEGTLDRARHGELVVGVSHSPPWTDARGSAPTGTEPELVRSFADSLDAEVDWEVAGEERLMTLLEEGDLDLVVGGLTTDSPWTSEAALTTDYTTTPGSDGGKDRHVMAVRMGENALQTELERHLLSPEVQERLREPAP</sequence>
<protein>
    <submittedName>
        <fullName evidence="2">Transporter substrate-binding domain-containing protein</fullName>
    </submittedName>
</protein>
<proteinExistence type="predicted"/>
<dbReference type="PROSITE" id="PS51257">
    <property type="entry name" value="PROKAR_LIPOPROTEIN"/>
    <property type="match status" value="1"/>
</dbReference>
<dbReference type="Proteomes" id="UP001500984">
    <property type="component" value="Unassembled WGS sequence"/>
</dbReference>
<evidence type="ECO:0000313" key="2">
    <source>
        <dbReference type="EMBL" id="GAA2090053.1"/>
    </source>
</evidence>
<gene>
    <name evidence="2" type="ORF">GCM10009823_06220</name>
</gene>